<feature type="transmembrane region" description="Helical" evidence="7">
    <location>
        <begin position="127"/>
        <end position="145"/>
    </location>
</feature>
<evidence type="ECO:0000256" key="5">
    <source>
        <dbReference type="ARBA" id="ARBA00023136"/>
    </source>
</evidence>
<keyword evidence="2" id="KW-0813">Transport</keyword>
<dbReference type="EMBL" id="MU839003">
    <property type="protein sequence ID" value="KAK1769117.1"/>
    <property type="molecule type" value="Genomic_DNA"/>
</dbReference>
<sequence length="504" mass="56059">MLTPGAAVKDEDRSPGDGVGEIVTSSTYSPEAGVAEYDELHVPCPPHTTEKRLMARIDIRLLPFLSILYLLAFLDRVNIANARSFHLIDDLHLTGVQYNTALTIFFVPYIIFEIPSNIFLKRFSPRIWLSGCCLGFGLLTALQGLTQNFAGLLATRFFLGLFECGMFPGCFYVLGMWYKREESQKRYSLFFSSTSLAGAFGGLLASVIGKMDGIRGFHGWRWIFILEGCLSFVVGVIFLFTFPSFPEQAAWLTSEERAYVKTRLEADVGANAAERGVTFGDVAAVMRDHRVWLGGLMYFGLIVPAYGYAYFAPTIIQGYGFDPIQTQLRSVPPWASAFAFSMLVAYLSDRVKHRFIFTVAPVCIAIAGFAILLNVHHDVDTMYAALFLICMGTYSAMPVIVCWFNMNLGGHHRRAIGTAWQIGFGNIGGIIATYSFLAPDVPLYTKGYSICVAFSCLSALCCAIYAVSATWENRKRDKTARDIGLTDYEKTELGDLNPEFRYLL</sequence>
<dbReference type="RefSeq" id="XP_060285330.1">
    <property type="nucleotide sequence ID" value="XM_060432278.1"/>
</dbReference>
<dbReference type="InterPro" id="IPR036259">
    <property type="entry name" value="MFS_trans_sf"/>
</dbReference>
<feature type="transmembrane region" description="Helical" evidence="7">
    <location>
        <begin position="382"/>
        <end position="404"/>
    </location>
</feature>
<evidence type="ECO:0000256" key="4">
    <source>
        <dbReference type="ARBA" id="ARBA00022989"/>
    </source>
</evidence>
<name>A0AAJ0C5I6_9PEZI</name>
<feature type="region of interest" description="Disordered" evidence="6">
    <location>
        <begin position="1"/>
        <end position="22"/>
    </location>
</feature>
<dbReference type="InterPro" id="IPR020846">
    <property type="entry name" value="MFS_dom"/>
</dbReference>
<feature type="transmembrane region" description="Helical" evidence="7">
    <location>
        <begin position="189"/>
        <end position="208"/>
    </location>
</feature>
<evidence type="ECO:0000313" key="10">
    <source>
        <dbReference type="Proteomes" id="UP001244011"/>
    </source>
</evidence>
<keyword evidence="4 7" id="KW-1133">Transmembrane helix</keyword>
<proteinExistence type="predicted"/>
<keyword evidence="10" id="KW-1185">Reference proteome</keyword>
<feature type="transmembrane region" description="Helical" evidence="7">
    <location>
        <begin position="61"/>
        <end position="80"/>
    </location>
</feature>
<evidence type="ECO:0000256" key="3">
    <source>
        <dbReference type="ARBA" id="ARBA00022692"/>
    </source>
</evidence>
<reference evidence="9" key="1">
    <citation type="submission" date="2023-06" db="EMBL/GenBank/DDBJ databases">
        <title>Genome-scale phylogeny and comparative genomics of the fungal order Sordariales.</title>
        <authorList>
            <consortium name="Lawrence Berkeley National Laboratory"/>
            <person name="Hensen N."/>
            <person name="Bonometti L."/>
            <person name="Westerberg I."/>
            <person name="Brannstrom I.O."/>
            <person name="Guillou S."/>
            <person name="Cros-Aarteil S."/>
            <person name="Calhoun S."/>
            <person name="Haridas S."/>
            <person name="Kuo A."/>
            <person name="Mondo S."/>
            <person name="Pangilinan J."/>
            <person name="Riley R."/>
            <person name="Labutti K."/>
            <person name="Andreopoulos B."/>
            <person name="Lipzen A."/>
            <person name="Chen C."/>
            <person name="Yanf M."/>
            <person name="Daum C."/>
            <person name="Ng V."/>
            <person name="Clum A."/>
            <person name="Steindorff A."/>
            <person name="Ohm R."/>
            <person name="Martin F."/>
            <person name="Silar P."/>
            <person name="Natvig D."/>
            <person name="Lalanne C."/>
            <person name="Gautier V."/>
            <person name="Ament-Velasquez S.L."/>
            <person name="Kruys A."/>
            <person name="Hutchinson M.I."/>
            <person name="Powell A.J."/>
            <person name="Barry K."/>
            <person name="Miller A.N."/>
            <person name="Grigoriev I.V."/>
            <person name="Debuchy R."/>
            <person name="Gladieux P."/>
            <person name="Thoren M.H."/>
            <person name="Johannesson H."/>
        </authorList>
    </citation>
    <scope>NUCLEOTIDE SEQUENCE</scope>
    <source>
        <strain evidence="9">8032-3</strain>
    </source>
</reference>
<feature type="transmembrane region" description="Helical" evidence="7">
    <location>
        <begin position="291"/>
        <end position="311"/>
    </location>
</feature>
<feature type="transmembrane region" description="Helical" evidence="7">
    <location>
        <begin position="157"/>
        <end position="177"/>
    </location>
</feature>
<dbReference type="FunFam" id="1.20.1250.20:FF:000068">
    <property type="entry name" value="MFS general substrate transporter"/>
    <property type="match status" value="1"/>
</dbReference>
<dbReference type="GO" id="GO:0022857">
    <property type="term" value="F:transmembrane transporter activity"/>
    <property type="evidence" value="ECO:0007669"/>
    <property type="project" value="InterPro"/>
</dbReference>
<keyword evidence="3 7" id="KW-0812">Transmembrane</keyword>
<dbReference type="PROSITE" id="PS50850">
    <property type="entry name" value="MFS"/>
    <property type="match status" value="1"/>
</dbReference>
<evidence type="ECO:0000259" key="8">
    <source>
        <dbReference type="PROSITE" id="PS50850"/>
    </source>
</evidence>
<comment type="caution">
    <text evidence="9">The sequence shown here is derived from an EMBL/GenBank/DDBJ whole genome shotgun (WGS) entry which is preliminary data.</text>
</comment>
<feature type="transmembrane region" description="Helical" evidence="7">
    <location>
        <begin position="100"/>
        <end position="120"/>
    </location>
</feature>
<evidence type="ECO:0000256" key="1">
    <source>
        <dbReference type="ARBA" id="ARBA00004141"/>
    </source>
</evidence>
<comment type="subcellular location">
    <subcellularLocation>
        <location evidence="1">Membrane</location>
        <topology evidence="1">Multi-pass membrane protein</topology>
    </subcellularLocation>
</comment>
<feature type="non-terminal residue" evidence="9">
    <location>
        <position position="504"/>
    </location>
</feature>
<dbReference type="PANTHER" id="PTHR43791:SF46">
    <property type="entry name" value="MAJOR FACILITATOR SUPERFAMILY (MFS) PROFILE DOMAIN-CONTAINING PROTEIN-RELATED"/>
    <property type="match status" value="1"/>
</dbReference>
<dbReference type="SUPFAM" id="SSF103473">
    <property type="entry name" value="MFS general substrate transporter"/>
    <property type="match status" value="1"/>
</dbReference>
<dbReference type="Gene3D" id="1.20.1250.20">
    <property type="entry name" value="MFS general substrate transporter like domains"/>
    <property type="match status" value="2"/>
</dbReference>
<dbReference type="GO" id="GO:0005886">
    <property type="term" value="C:plasma membrane"/>
    <property type="evidence" value="ECO:0007669"/>
    <property type="project" value="TreeGrafter"/>
</dbReference>
<dbReference type="GeneID" id="85315465"/>
<dbReference type="AlphaFoldDB" id="A0AAJ0C5I6"/>
<evidence type="ECO:0000256" key="6">
    <source>
        <dbReference type="SAM" id="MobiDB-lite"/>
    </source>
</evidence>
<evidence type="ECO:0000256" key="7">
    <source>
        <dbReference type="SAM" id="Phobius"/>
    </source>
</evidence>
<dbReference type="Proteomes" id="UP001244011">
    <property type="component" value="Unassembled WGS sequence"/>
</dbReference>
<dbReference type="FunFam" id="1.20.1250.20:FF:000034">
    <property type="entry name" value="MFS general substrate transporter"/>
    <property type="match status" value="1"/>
</dbReference>
<organism evidence="9 10">
    <name type="scientific">Phialemonium atrogriseum</name>
    <dbReference type="NCBI Taxonomy" id="1093897"/>
    <lineage>
        <taxon>Eukaryota</taxon>
        <taxon>Fungi</taxon>
        <taxon>Dikarya</taxon>
        <taxon>Ascomycota</taxon>
        <taxon>Pezizomycotina</taxon>
        <taxon>Sordariomycetes</taxon>
        <taxon>Sordariomycetidae</taxon>
        <taxon>Cephalothecales</taxon>
        <taxon>Cephalothecaceae</taxon>
        <taxon>Phialemonium</taxon>
    </lineage>
</organism>
<gene>
    <name evidence="9" type="ORF">QBC33DRAFT_605410</name>
</gene>
<dbReference type="PANTHER" id="PTHR43791">
    <property type="entry name" value="PERMEASE-RELATED"/>
    <property type="match status" value="1"/>
</dbReference>
<feature type="domain" description="Major facilitator superfamily (MFS) profile" evidence="8">
    <location>
        <begin position="61"/>
        <end position="476"/>
    </location>
</feature>
<feature type="transmembrane region" description="Helical" evidence="7">
    <location>
        <begin position="220"/>
        <end position="242"/>
    </location>
</feature>
<keyword evidence="5 7" id="KW-0472">Membrane</keyword>
<feature type="transmembrane region" description="Helical" evidence="7">
    <location>
        <begin position="416"/>
        <end position="435"/>
    </location>
</feature>
<accession>A0AAJ0C5I6</accession>
<dbReference type="InterPro" id="IPR011701">
    <property type="entry name" value="MFS"/>
</dbReference>
<feature type="transmembrane region" description="Helical" evidence="7">
    <location>
        <begin position="331"/>
        <end position="348"/>
    </location>
</feature>
<protein>
    <submittedName>
        <fullName evidence="9">Major facilitator superfamily domain-containing protein</fullName>
    </submittedName>
</protein>
<evidence type="ECO:0000256" key="2">
    <source>
        <dbReference type="ARBA" id="ARBA00022448"/>
    </source>
</evidence>
<evidence type="ECO:0000313" key="9">
    <source>
        <dbReference type="EMBL" id="KAK1769117.1"/>
    </source>
</evidence>
<feature type="transmembrane region" description="Helical" evidence="7">
    <location>
        <begin position="447"/>
        <end position="471"/>
    </location>
</feature>
<dbReference type="Pfam" id="PF07690">
    <property type="entry name" value="MFS_1"/>
    <property type="match status" value="1"/>
</dbReference>
<feature type="transmembrane region" description="Helical" evidence="7">
    <location>
        <begin position="355"/>
        <end position="376"/>
    </location>
</feature>